<organism evidence="3 4">
    <name type="scientific">Trichuris muris</name>
    <name type="common">Mouse whipworm</name>
    <dbReference type="NCBI Taxonomy" id="70415"/>
    <lineage>
        <taxon>Eukaryota</taxon>
        <taxon>Metazoa</taxon>
        <taxon>Ecdysozoa</taxon>
        <taxon>Nematoda</taxon>
        <taxon>Enoplea</taxon>
        <taxon>Dorylaimia</taxon>
        <taxon>Trichinellida</taxon>
        <taxon>Trichuridae</taxon>
        <taxon>Trichuris</taxon>
    </lineage>
</organism>
<sequence>MRRSSTTTCLIEEVFISIEEFAPWTADVVHAELDYIRNMYVEVYDKTIHVTKGLLSGWRMTTFIGSLVSELVAMRIKEKLGRGDLFHVVQGDDILLFGTHPCRDEDVLSVCGEIGVNVNTGKCMFGVAGEFLKKIYSPDSVTSYPGRTLRSIFFANPWLEARQWDDARQISNVWHSLYSRLLPYRPNWSAGVVRFCAAFLARWSSTSATKWAEYLRTPASVGGGGFIETTVACGIPRRLCIREPERTLAHTPKHGDAPLFSVLGLWPAKMVNKDVTWYDGQLIGNVTRLTCGGVTPYPWGNCNKYKTIHRTGLNRTGIGSGRKGQKDRKGNNEERRPPSGKDFKTRSVKRFHAGS</sequence>
<accession>A0A5S6QSJ6</accession>
<keyword evidence="3" id="KW-1185">Reference proteome</keyword>
<proteinExistence type="predicted"/>
<dbReference type="GO" id="GO:0003968">
    <property type="term" value="F:RNA-directed RNA polymerase activity"/>
    <property type="evidence" value="ECO:0007669"/>
    <property type="project" value="InterPro"/>
</dbReference>
<name>A0A5S6QSJ6_TRIMR</name>
<reference evidence="4" key="1">
    <citation type="submission" date="2019-12" db="UniProtKB">
        <authorList>
            <consortium name="WormBaseParasite"/>
        </authorList>
    </citation>
    <scope>IDENTIFICATION</scope>
</reference>
<dbReference type="GO" id="GO:0003723">
    <property type="term" value="F:RNA binding"/>
    <property type="evidence" value="ECO:0007669"/>
    <property type="project" value="InterPro"/>
</dbReference>
<dbReference type="InterPro" id="IPR001795">
    <property type="entry name" value="RNA-dir_pol_luteovirus"/>
</dbReference>
<dbReference type="AlphaFoldDB" id="A0A5S6QSJ6"/>
<dbReference type="WBParaSite" id="TMUE_2000010113.1">
    <property type="protein sequence ID" value="TMUE_2000010113.1"/>
    <property type="gene ID" value="WBGene00287443"/>
</dbReference>
<keyword evidence="1" id="KW-0547">Nucleotide-binding</keyword>
<feature type="compositionally biased region" description="Basic and acidic residues" evidence="2">
    <location>
        <begin position="327"/>
        <end position="345"/>
    </location>
</feature>
<dbReference type="GO" id="GO:0000166">
    <property type="term" value="F:nucleotide binding"/>
    <property type="evidence" value="ECO:0007669"/>
    <property type="project" value="UniProtKB-KW"/>
</dbReference>
<protein>
    <submittedName>
        <fullName evidence="4">Uncharacterized protein</fullName>
    </submittedName>
</protein>
<dbReference type="SUPFAM" id="SSF56672">
    <property type="entry name" value="DNA/RNA polymerases"/>
    <property type="match status" value="1"/>
</dbReference>
<evidence type="ECO:0000313" key="4">
    <source>
        <dbReference type="WBParaSite" id="TMUE_2000010113.1"/>
    </source>
</evidence>
<evidence type="ECO:0000256" key="1">
    <source>
        <dbReference type="ARBA" id="ARBA00022741"/>
    </source>
</evidence>
<dbReference type="Pfam" id="PF02123">
    <property type="entry name" value="RdRP_4"/>
    <property type="match status" value="1"/>
</dbReference>
<dbReference type="InterPro" id="IPR043502">
    <property type="entry name" value="DNA/RNA_pol_sf"/>
</dbReference>
<feature type="region of interest" description="Disordered" evidence="2">
    <location>
        <begin position="313"/>
        <end position="355"/>
    </location>
</feature>
<dbReference type="GO" id="GO:0006351">
    <property type="term" value="P:DNA-templated transcription"/>
    <property type="evidence" value="ECO:0007669"/>
    <property type="project" value="InterPro"/>
</dbReference>
<evidence type="ECO:0000313" key="3">
    <source>
        <dbReference type="Proteomes" id="UP000046395"/>
    </source>
</evidence>
<feature type="compositionally biased region" description="Basic residues" evidence="2">
    <location>
        <begin position="346"/>
        <end position="355"/>
    </location>
</feature>
<evidence type="ECO:0000256" key="2">
    <source>
        <dbReference type="SAM" id="MobiDB-lite"/>
    </source>
</evidence>
<dbReference type="Proteomes" id="UP000046395">
    <property type="component" value="Unassembled WGS sequence"/>
</dbReference>